<proteinExistence type="predicted"/>
<dbReference type="AlphaFoldDB" id="A0A285UDF9"/>
<protein>
    <submittedName>
        <fullName evidence="1">Uncharacterized protein</fullName>
    </submittedName>
</protein>
<dbReference type="Proteomes" id="UP000219167">
    <property type="component" value="Unassembled WGS sequence"/>
</dbReference>
<organism evidence="1 2">
    <name type="scientific">Rhizobium subbaraonis</name>
    <dbReference type="NCBI Taxonomy" id="908946"/>
    <lineage>
        <taxon>Bacteria</taxon>
        <taxon>Pseudomonadati</taxon>
        <taxon>Pseudomonadota</taxon>
        <taxon>Alphaproteobacteria</taxon>
        <taxon>Hyphomicrobiales</taxon>
        <taxon>Rhizobiaceae</taxon>
        <taxon>Rhizobium/Agrobacterium group</taxon>
        <taxon>Rhizobium</taxon>
    </lineage>
</organism>
<keyword evidence="2" id="KW-1185">Reference proteome</keyword>
<sequence>MITRFIRADDFVGPEDLSMLQEVFDDLCRECLLSQHSAAADELARQIIQFYKAGARDREKLKATVCPRLRRPTG</sequence>
<dbReference type="RefSeq" id="WP_097139264.1">
    <property type="nucleotide sequence ID" value="NZ_OBQD01000006.1"/>
</dbReference>
<dbReference type="EMBL" id="OBQD01000006">
    <property type="protein sequence ID" value="SOC39945.1"/>
    <property type="molecule type" value="Genomic_DNA"/>
</dbReference>
<name>A0A285UDF9_9HYPH</name>
<dbReference type="OrthoDB" id="8100807at2"/>
<accession>A0A285UDF9</accession>
<gene>
    <name evidence="1" type="ORF">SAMN05892877_106272</name>
</gene>
<evidence type="ECO:0000313" key="1">
    <source>
        <dbReference type="EMBL" id="SOC39945.1"/>
    </source>
</evidence>
<reference evidence="1 2" key="1">
    <citation type="submission" date="2017-08" db="EMBL/GenBank/DDBJ databases">
        <authorList>
            <person name="de Groot N.N."/>
        </authorList>
    </citation>
    <scope>NUCLEOTIDE SEQUENCE [LARGE SCALE GENOMIC DNA]</scope>
    <source>
        <strain evidence="1 2">JC85</strain>
    </source>
</reference>
<evidence type="ECO:0000313" key="2">
    <source>
        <dbReference type="Proteomes" id="UP000219167"/>
    </source>
</evidence>